<dbReference type="AlphaFoldDB" id="A0A810QH88"/>
<evidence type="ECO:0000313" key="6">
    <source>
        <dbReference type="Proteomes" id="UP000679848"/>
    </source>
</evidence>
<gene>
    <name evidence="5" type="ORF">MM59RIKEN_11320</name>
</gene>
<protein>
    <submittedName>
        <fullName evidence="5">Methyltransferase</fullName>
    </submittedName>
</protein>
<dbReference type="InterPro" id="IPR029063">
    <property type="entry name" value="SAM-dependent_MTases_sf"/>
</dbReference>
<dbReference type="EMBL" id="AP023420">
    <property type="protein sequence ID" value="BCK83813.1"/>
    <property type="molecule type" value="Genomic_DNA"/>
</dbReference>
<accession>A0A810QH88</accession>
<dbReference type="GO" id="GO:0008757">
    <property type="term" value="F:S-adenosylmethionine-dependent methyltransferase activity"/>
    <property type="evidence" value="ECO:0007669"/>
    <property type="project" value="InterPro"/>
</dbReference>
<dbReference type="PANTHER" id="PTHR43464:SF19">
    <property type="entry name" value="UBIQUINONE BIOSYNTHESIS O-METHYLTRANSFERASE, MITOCHONDRIAL"/>
    <property type="match status" value="1"/>
</dbReference>
<feature type="domain" description="Methyltransferase type 11" evidence="4">
    <location>
        <begin position="47"/>
        <end position="141"/>
    </location>
</feature>
<name>A0A810QH88_9FIRM</name>
<keyword evidence="6" id="KW-1185">Reference proteome</keyword>
<evidence type="ECO:0000256" key="1">
    <source>
        <dbReference type="ARBA" id="ARBA00022603"/>
    </source>
</evidence>
<dbReference type="CDD" id="cd02440">
    <property type="entry name" value="AdoMet_MTases"/>
    <property type="match status" value="1"/>
</dbReference>
<proteinExistence type="predicted"/>
<dbReference type="KEGG" id="pfaa:MM59RIKEN_11320"/>
<dbReference type="InterPro" id="IPR013216">
    <property type="entry name" value="Methyltransf_11"/>
</dbReference>
<dbReference type="PANTHER" id="PTHR43464">
    <property type="entry name" value="METHYLTRANSFERASE"/>
    <property type="match status" value="1"/>
</dbReference>
<organism evidence="5 6">
    <name type="scientific">Pusillibacter faecalis</name>
    <dbReference type="NCBI Taxonomy" id="2714358"/>
    <lineage>
        <taxon>Bacteria</taxon>
        <taxon>Bacillati</taxon>
        <taxon>Bacillota</taxon>
        <taxon>Clostridia</taxon>
        <taxon>Eubacteriales</taxon>
        <taxon>Oscillospiraceae</taxon>
        <taxon>Pusillibacter</taxon>
    </lineage>
</organism>
<dbReference type="SUPFAM" id="SSF53335">
    <property type="entry name" value="S-adenosyl-L-methionine-dependent methyltransferases"/>
    <property type="match status" value="1"/>
</dbReference>
<dbReference type="Proteomes" id="UP000679848">
    <property type="component" value="Chromosome"/>
</dbReference>
<keyword evidence="3" id="KW-0949">S-adenosyl-L-methionine</keyword>
<dbReference type="Pfam" id="PF08241">
    <property type="entry name" value="Methyltransf_11"/>
    <property type="match status" value="1"/>
</dbReference>
<evidence type="ECO:0000256" key="2">
    <source>
        <dbReference type="ARBA" id="ARBA00022679"/>
    </source>
</evidence>
<dbReference type="RefSeq" id="WP_213542877.1">
    <property type="nucleotide sequence ID" value="NZ_AP023420.1"/>
</dbReference>
<evidence type="ECO:0000313" key="5">
    <source>
        <dbReference type="EMBL" id="BCK83813.1"/>
    </source>
</evidence>
<evidence type="ECO:0000256" key="3">
    <source>
        <dbReference type="ARBA" id="ARBA00022691"/>
    </source>
</evidence>
<dbReference type="GO" id="GO:0032259">
    <property type="term" value="P:methylation"/>
    <property type="evidence" value="ECO:0007669"/>
    <property type="project" value="UniProtKB-KW"/>
</dbReference>
<sequence length="248" mass="28359">MPENPYDDPIFFKKYARMYRSLHGLRGAGEWPMLQKLLPDFTGRKVLDLGCGYGWHCQYAVEHGAAEVVGVDSSRRMLSRARELHTDERIAYRLAAMESLDFPAASFHVVLSSLAFHYVADFPALVGRIAQWLRPGGSFVFSVEHPVFTSYGTQDWWYGPDGTILHFPVDRYFEEGPREAVFLGETMTKYHRTLTTYLQTLLEQGLVLRQVVEPRPPQEMMDLPGMREELRRPMMLLVGAEKPGEASI</sequence>
<reference evidence="5" key="1">
    <citation type="submission" date="2020-09" db="EMBL/GenBank/DDBJ databases">
        <title>New species isolated from human feces.</title>
        <authorList>
            <person name="Kitahara M."/>
            <person name="Shigeno Y."/>
            <person name="Shime M."/>
            <person name="Matsumoto Y."/>
            <person name="Nakamura S."/>
            <person name="Motooka D."/>
            <person name="Fukuoka S."/>
            <person name="Nishikawa H."/>
            <person name="Benno Y."/>
        </authorList>
    </citation>
    <scope>NUCLEOTIDE SEQUENCE</scope>
    <source>
        <strain evidence="5">MM59</strain>
    </source>
</reference>
<evidence type="ECO:0000259" key="4">
    <source>
        <dbReference type="Pfam" id="PF08241"/>
    </source>
</evidence>
<dbReference type="Gene3D" id="3.40.50.150">
    <property type="entry name" value="Vaccinia Virus protein VP39"/>
    <property type="match status" value="1"/>
</dbReference>
<keyword evidence="2" id="KW-0808">Transferase</keyword>
<keyword evidence="1 5" id="KW-0489">Methyltransferase</keyword>